<dbReference type="InterPro" id="IPR027367">
    <property type="entry name" value="Gly-zipper_YMGG"/>
</dbReference>
<dbReference type="Pfam" id="PF00691">
    <property type="entry name" value="OmpA"/>
    <property type="match status" value="1"/>
</dbReference>
<dbReference type="SUPFAM" id="SSF103088">
    <property type="entry name" value="OmpA-like"/>
    <property type="match status" value="1"/>
</dbReference>
<keyword evidence="2 4" id="KW-0472">Membrane</keyword>
<dbReference type="PRINTS" id="PR01021">
    <property type="entry name" value="OMPADOMAIN"/>
</dbReference>
<evidence type="ECO:0000256" key="1">
    <source>
        <dbReference type="ARBA" id="ARBA00004442"/>
    </source>
</evidence>
<dbReference type="EMBL" id="JAAXYH010000001">
    <property type="protein sequence ID" value="NMH63699.1"/>
    <property type="molecule type" value="Genomic_DNA"/>
</dbReference>
<dbReference type="InterPro" id="IPR050330">
    <property type="entry name" value="Bact_OuterMem_StrucFunc"/>
</dbReference>
<dbReference type="InterPro" id="IPR022511">
    <property type="entry name" value="PdsO"/>
</dbReference>
<comment type="caution">
    <text evidence="8">The sequence shown here is derived from an EMBL/GenBank/DDBJ whole genome shotgun (WGS) entry which is preliminary data.</text>
</comment>
<dbReference type="InterPro" id="IPR006664">
    <property type="entry name" value="OMP_bac"/>
</dbReference>
<evidence type="ECO:0000313" key="9">
    <source>
        <dbReference type="Proteomes" id="UP000737113"/>
    </source>
</evidence>
<evidence type="ECO:0000259" key="7">
    <source>
        <dbReference type="PROSITE" id="PS51123"/>
    </source>
</evidence>
<reference evidence="8" key="1">
    <citation type="submission" date="2020-04" db="EMBL/GenBank/DDBJ databases">
        <title>Description of Shewanella salipaludis sp. nov., isolated from a salt marsh.</title>
        <authorList>
            <person name="Park S."/>
            <person name="Yoon J.-H."/>
        </authorList>
    </citation>
    <scope>NUCLEOTIDE SEQUENCE</scope>
    <source>
        <strain evidence="8">SHSM-M6</strain>
    </source>
</reference>
<accession>A0A972JJ63</accession>
<dbReference type="Pfam" id="PF13441">
    <property type="entry name" value="Gly-zipper_YMGG"/>
    <property type="match status" value="1"/>
</dbReference>
<proteinExistence type="predicted"/>
<dbReference type="PANTHER" id="PTHR30329">
    <property type="entry name" value="STATOR ELEMENT OF FLAGELLAR MOTOR COMPLEX"/>
    <property type="match status" value="1"/>
</dbReference>
<evidence type="ECO:0000256" key="4">
    <source>
        <dbReference type="PROSITE-ProRule" id="PRU00473"/>
    </source>
</evidence>
<evidence type="ECO:0000256" key="2">
    <source>
        <dbReference type="ARBA" id="ARBA00023136"/>
    </source>
</evidence>
<dbReference type="AlphaFoldDB" id="A0A972JJ63"/>
<feature type="coiled-coil region" evidence="5">
    <location>
        <begin position="115"/>
        <end position="166"/>
    </location>
</feature>
<dbReference type="GO" id="GO:0009279">
    <property type="term" value="C:cell outer membrane"/>
    <property type="evidence" value="ECO:0007669"/>
    <property type="project" value="UniProtKB-SubCell"/>
</dbReference>
<feature type="region of interest" description="Disordered" evidence="6">
    <location>
        <begin position="53"/>
        <end position="72"/>
    </location>
</feature>
<evidence type="ECO:0000313" key="8">
    <source>
        <dbReference type="EMBL" id="NMH63699.1"/>
    </source>
</evidence>
<dbReference type="InterPro" id="IPR036737">
    <property type="entry name" value="OmpA-like_sf"/>
</dbReference>
<feature type="compositionally biased region" description="Basic and acidic residues" evidence="6">
    <location>
        <begin position="54"/>
        <end position="72"/>
    </location>
</feature>
<feature type="domain" description="OmpA-like" evidence="7">
    <location>
        <begin position="162"/>
        <end position="279"/>
    </location>
</feature>
<keyword evidence="9" id="KW-1185">Reference proteome</keyword>
<comment type="subcellular location">
    <subcellularLocation>
        <location evidence="1">Cell outer membrane</location>
    </subcellularLocation>
</comment>
<evidence type="ECO:0000256" key="3">
    <source>
        <dbReference type="ARBA" id="ARBA00023237"/>
    </source>
</evidence>
<dbReference type="PROSITE" id="PS51123">
    <property type="entry name" value="OMPA_2"/>
    <property type="match status" value="1"/>
</dbReference>
<dbReference type="CDD" id="cd07185">
    <property type="entry name" value="OmpA_C-like"/>
    <property type="match status" value="1"/>
</dbReference>
<evidence type="ECO:0000256" key="5">
    <source>
        <dbReference type="SAM" id="Coils"/>
    </source>
</evidence>
<dbReference type="Proteomes" id="UP000737113">
    <property type="component" value="Unassembled WGS sequence"/>
</dbReference>
<protein>
    <submittedName>
        <fullName evidence="8">Sortase-associated OmpA-like protein PdsO</fullName>
    </submittedName>
</protein>
<keyword evidence="3" id="KW-0998">Cell outer membrane</keyword>
<dbReference type="NCBIfam" id="TIGR03789">
    <property type="entry name" value="pdsO"/>
    <property type="match status" value="1"/>
</dbReference>
<gene>
    <name evidence="8" type="primary">pdsO</name>
    <name evidence="8" type="ORF">HC757_00675</name>
</gene>
<name>A0A972JJ63_9GAMM</name>
<evidence type="ECO:0000256" key="6">
    <source>
        <dbReference type="SAM" id="MobiDB-lite"/>
    </source>
</evidence>
<dbReference type="Gene3D" id="3.30.1330.60">
    <property type="entry name" value="OmpA-like domain"/>
    <property type="match status" value="1"/>
</dbReference>
<dbReference type="InterPro" id="IPR006665">
    <property type="entry name" value="OmpA-like"/>
</dbReference>
<organism evidence="8 9">
    <name type="scientific">Shewanella salipaludis</name>
    <dbReference type="NCBI Taxonomy" id="2723052"/>
    <lineage>
        <taxon>Bacteria</taxon>
        <taxon>Pseudomonadati</taxon>
        <taxon>Pseudomonadota</taxon>
        <taxon>Gammaproteobacteria</taxon>
        <taxon>Alteromonadales</taxon>
        <taxon>Shewanellaceae</taxon>
        <taxon>Shewanella</taxon>
    </lineage>
</organism>
<sequence>MQQAPAESGQIASATIAPRAFKRRLLPLLVSVGVATGLGFSGQSLAGTGVSAAERQEKALGHEEQGQEKEQGHEELIGIGSGIVLGAVVGGPVGAIIGAFTGGILGKSVGDDEELARKQTRLAAQENELAALRQEQAALTATAQEYDQAQRQLSALKQAQQQLLAELALGLNVQFRTGSSVIEPHFARQLDYVADTMALAPELRLDLTGYADRRGDADYNQALSEQRLAEVKSYLVQRGVAKDRLNAQAYGASSPLNETQDRETDVFDRRVTLKLQARDTELAKAAGH</sequence>
<dbReference type="PANTHER" id="PTHR30329:SF21">
    <property type="entry name" value="LIPOPROTEIN YIAD-RELATED"/>
    <property type="match status" value="1"/>
</dbReference>
<keyword evidence="5" id="KW-0175">Coiled coil</keyword>